<gene>
    <name evidence="1" type="ORF">METZ01_LOCUS224629</name>
</gene>
<reference evidence="1" key="1">
    <citation type="submission" date="2018-05" db="EMBL/GenBank/DDBJ databases">
        <authorList>
            <person name="Lanie J.A."/>
            <person name="Ng W.-L."/>
            <person name="Kazmierczak K.M."/>
            <person name="Andrzejewski T.M."/>
            <person name="Davidsen T.M."/>
            <person name="Wayne K.J."/>
            <person name="Tettelin H."/>
            <person name="Glass J.I."/>
            <person name="Rusch D."/>
            <person name="Podicherti R."/>
            <person name="Tsui H.-C.T."/>
            <person name="Winkler M.E."/>
        </authorList>
    </citation>
    <scope>NUCLEOTIDE SEQUENCE</scope>
</reference>
<proteinExistence type="predicted"/>
<name>A0A382GAD8_9ZZZZ</name>
<accession>A0A382GAD8</accession>
<organism evidence="1">
    <name type="scientific">marine metagenome</name>
    <dbReference type="NCBI Taxonomy" id="408172"/>
    <lineage>
        <taxon>unclassified sequences</taxon>
        <taxon>metagenomes</taxon>
        <taxon>ecological metagenomes</taxon>
    </lineage>
</organism>
<evidence type="ECO:0000313" key="1">
    <source>
        <dbReference type="EMBL" id="SVB71775.1"/>
    </source>
</evidence>
<sequence length="179" mass="20508">MKKILPALLYSLTFLIGGEISVSISEDLVNEYLNLIGNYQIMTGKKGDQATWTINNPRVKFQYGKAVFLTTILFKKGKTDIKKDIKRNIDVEYNSNKNTLKLVITDSLIKMERRGNVLGKIDLGSIYQSGLIFPGPKPSIDSFKLKTKRGRVKIRISTRKSYVYFEKDVIRFALDLEYE</sequence>
<protein>
    <submittedName>
        <fullName evidence="1">Uncharacterized protein</fullName>
    </submittedName>
</protein>
<dbReference type="EMBL" id="UINC01054275">
    <property type="protein sequence ID" value="SVB71775.1"/>
    <property type="molecule type" value="Genomic_DNA"/>
</dbReference>
<dbReference type="AlphaFoldDB" id="A0A382GAD8"/>